<comment type="pathway">
    <text evidence="4">Amino-acid biosynthesis; L-valine biosynthesis; L-valine from pyruvate: step 4/4.</text>
</comment>
<dbReference type="EMBL" id="FPBX01000016">
    <property type="protein sequence ID" value="SFU71279.1"/>
    <property type="molecule type" value="Genomic_DNA"/>
</dbReference>
<evidence type="ECO:0000256" key="2">
    <source>
        <dbReference type="ARBA" id="ARBA00003109"/>
    </source>
</evidence>
<dbReference type="InterPro" id="IPR043131">
    <property type="entry name" value="BCAT-like_N"/>
</dbReference>
<evidence type="ECO:0000256" key="7">
    <source>
        <dbReference type="ARBA" id="ARBA00013053"/>
    </source>
</evidence>
<comment type="cofactor">
    <cofactor evidence="1">
        <name>pyridoxal 5'-phosphate</name>
        <dbReference type="ChEBI" id="CHEBI:597326"/>
    </cofactor>
</comment>
<comment type="function">
    <text evidence="2">Acts on leucine, isoleucine and valine.</text>
</comment>
<dbReference type="InterPro" id="IPR043132">
    <property type="entry name" value="BCAT-like_C"/>
</dbReference>
<dbReference type="PANTHER" id="PTHR42743:SF11">
    <property type="entry name" value="AMINODEOXYCHORISMATE LYASE"/>
    <property type="match status" value="1"/>
</dbReference>
<name>A0A1I7IEA9_9BURK</name>
<evidence type="ECO:0000256" key="3">
    <source>
        <dbReference type="ARBA" id="ARBA00004824"/>
    </source>
</evidence>
<proteinExistence type="inferred from homology"/>
<evidence type="ECO:0000256" key="9">
    <source>
        <dbReference type="ARBA" id="ARBA00048212"/>
    </source>
</evidence>
<dbReference type="SUPFAM" id="SSF56752">
    <property type="entry name" value="D-aminoacid aminotransferase-like PLP-dependent enzymes"/>
    <property type="match status" value="1"/>
</dbReference>
<comment type="catalytic activity">
    <reaction evidence="11">
        <text>L-leucine + 2-oxoglutarate = 4-methyl-2-oxopentanoate + L-glutamate</text>
        <dbReference type="Rhea" id="RHEA:18321"/>
        <dbReference type="ChEBI" id="CHEBI:16810"/>
        <dbReference type="ChEBI" id="CHEBI:17865"/>
        <dbReference type="ChEBI" id="CHEBI:29985"/>
        <dbReference type="ChEBI" id="CHEBI:57427"/>
        <dbReference type="EC" id="2.6.1.42"/>
    </reaction>
</comment>
<dbReference type="EC" id="2.6.1.42" evidence="7"/>
<comment type="pathway">
    <text evidence="3">Amino-acid biosynthesis; L-isoleucine biosynthesis; L-isoleucine from 2-oxobutanoate: step 4/4.</text>
</comment>
<protein>
    <recommendedName>
        <fullName evidence="7">branched-chain-amino-acid transaminase</fullName>
        <ecNumber evidence="7">2.6.1.42</ecNumber>
    </recommendedName>
</protein>
<keyword evidence="8" id="KW-0663">Pyridoxal phosphate</keyword>
<keyword evidence="13" id="KW-1185">Reference proteome</keyword>
<dbReference type="GO" id="GO:0046394">
    <property type="term" value="P:carboxylic acid biosynthetic process"/>
    <property type="evidence" value="ECO:0007669"/>
    <property type="project" value="UniProtKB-ARBA"/>
</dbReference>
<comment type="catalytic activity">
    <reaction evidence="10">
        <text>L-isoleucine + 2-oxoglutarate = (S)-3-methyl-2-oxopentanoate + L-glutamate</text>
        <dbReference type="Rhea" id="RHEA:24801"/>
        <dbReference type="ChEBI" id="CHEBI:16810"/>
        <dbReference type="ChEBI" id="CHEBI:29985"/>
        <dbReference type="ChEBI" id="CHEBI:35146"/>
        <dbReference type="ChEBI" id="CHEBI:58045"/>
        <dbReference type="EC" id="2.6.1.42"/>
    </reaction>
</comment>
<dbReference type="Gene3D" id="3.30.470.10">
    <property type="match status" value="1"/>
</dbReference>
<dbReference type="Pfam" id="PF01063">
    <property type="entry name" value="Aminotran_4"/>
    <property type="match status" value="1"/>
</dbReference>
<evidence type="ECO:0000256" key="6">
    <source>
        <dbReference type="ARBA" id="ARBA00009320"/>
    </source>
</evidence>
<evidence type="ECO:0000256" key="4">
    <source>
        <dbReference type="ARBA" id="ARBA00004931"/>
    </source>
</evidence>
<sequence>MPVTNTLPDFSQGAAYVRGRYVPIGEAAIPITDWGFLRSDATYDVVTVWDGAFFRLDAHLERFFASCARFRLDPGLSAQGITQVLAQCVRLAGLRSAYVEMVVTRGQPPWGSRDPRLAVNQFYAFAVPYVWIANAEQRARGLDLVVSSVQRIPASSVDPRAKNYHWNDLTMGLLGALDAGGDTAVLTDGAGNVVEGPGFNVFCVNAQGVLVTPAQGVLEGITRRTVIEMAQAAGLPLQVRALPAAELRVAREVFLSSSAGGVLPVTRVDGQPVGDGAVGPVTRRMVQTYWDWHQDPRHRLALEDVAPPAG</sequence>
<comment type="similarity">
    <text evidence="6">Belongs to the class-IV pyridoxal-phosphate-dependent aminotransferase family.</text>
</comment>
<dbReference type="FunFam" id="3.20.10.10:FF:000002">
    <property type="entry name" value="D-alanine aminotransferase"/>
    <property type="match status" value="1"/>
</dbReference>
<dbReference type="Proteomes" id="UP000183656">
    <property type="component" value="Unassembled WGS sequence"/>
</dbReference>
<reference evidence="12 13" key="1">
    <citation type="submission" date="2016-10" db="EMBL/GenBank/DDBJ databases">
        <authorList>
            <person name="de Groot N.N."/>
        </authorList>
    </citation>
    <scope>NUCLEOTIDE SEQUENCE [LARGE SCALE GENOMIC DNA]</scope>
    <source>
        <strain evidence="12 13">R-24608</strain>
    </source>
</reference>
<dbReference type="InterPro" id="IPR050571">
    <property type="entry name" value="Class-IV_PLP-Dep_Aminotrnsfr"/>
</dbReference>
<dbReference type="Gene3D" id="3.20.10.10">
    <property type="entry name" value="D-amino Acid Aminotransferase, subunit A, domain 2"/>
    <property type="match status" value="1"/>
</dbReference>
<dbReference type="InterPro" id="IPR036038">
    <property type="entry name" value="Aminotransferase-like"/>
</dbReference>
<evidence type="ECO:0000256" key="1">
    <source>
        <dbReference type="ARBA" id="ARBA00001933"/>
    </source>
</evidence>
<keyword evidence="12" id="KW-0032">Aminotransferase</keyword>
<dbReference type="GO" id="GO:0008652">
    <property type="term" value="P:amino acid biosynthetic process"/>
    <property type="evidence" value="ECO:0007669"/>
    <property type="project" value="UniProtKB-ARBA"/>
</dbReference>
<evidence type="ECO:0000256" key="10">
    <source>
        <dbReference type="ARBA" id="ARBA00048798"/>
    </source>
</evidence>
<evidence type="ECO:0000256" key="11">
    <source>
        <dbReference type="ARBA" id="ARBA00049229"/>
    </source>
</evidence>
<evidence type="ECO:0000313" key="13">
    <source>
        <dbReference type="Proteomes" id="UP000183656"/>
    </source>
</evidence>
<dbReference type="STRING" id="343013.SAMN04489707_101612"/>
<dbReference type="InterPro" id="IPR001544">
    <property type="entry name" value="Aminotrans_IV"/>
</dbReference>
<accession>A0A1I7IEA9</accession>
<evidence type="ECO:0000256" key="8">
    <source>
        <dbReference type="ARBA" id="ARBA00022898"/>
    </source>
</evidence>
<comment type="pathway">
    <text evidence="5">Amino-acid biosynthesis; L-leucine biosynthesis; L-leucine from 3-methyl-2-oxobutanoate: step 4/4.</text>
</comment>
<organism evidence="12 13">
    <name type="scientific">Paenacidovorax caeni</name>
    <dbReference type="NCBI Taxonomy" id="343013"/>
    <lineage>
        <taxon>Bacteria</taxon>
        <taxon>Pseudomonadati</taxon>
        <taxon>Pseudomonadota</taxon>
        <taxon>Betaproteobacteria</taxon>
        <taxon>Burkholderiales</taxon>
        <taxon>Comamonadaceae</taxon>
        <taxon>Paenacidovorax</taxon>
    </lineage>
</organism>
<dbReference type="RefSeq" id="WP_054257077.1">
    <property type="nucleotide sequence ID" value="NZ_CYIG01000031.1"/>
</dbReference>
<evidence type="ECO:0000256" key="5">
    <source>
        <dbReference type="ARBA" id="ARBA00005072"/>
    </source>
</evidence>
<gene>
    <name evidence="12" type="ORF">SAMN04489707_101612</name>
</gene>
<comment type="catalytic activity">
    <reaction evidence="9">
        <text>L-valine + 2-oxoglutarate = 3-methyl-2-oxobutanoate + L-glutamate</text>
        <dbReference type="Rhea" id="RHEA:24813"/>
        <dbReference type="ChEBI" id="CHEBI:11851"/>
        <dbReference type="ChEBI" id="CHEBI:16810"/>
        <dbReference type="ChEBI" id="CHEBI:29985"/>
        <dbReference type="ChEBI" id="CHEBI:57762"/>
        <dbReference type="EC" id="2.6.1.42"/>
    </reaction>
</comment>
<keyword evidence="12" id="KW-0808">Transferase</keyword>
<dbReference type="AlphaFoldDB" id="A0A1I7IEA9"/>
<dbReference type="OrthoDB" id="9805628at2"/>
<dbReference type="GO" id="GO:0004084">
    <property type="term" value="F:branched-chain-amino-acid transaminase activity"/>
    <property type="evidence" value="ECO:0007669"/>
    <property type="project" value="UniProtKB-EC"/>
</dbReference>
<dbReference type="PANTHER" id="PTHR42743">
    <property type="entry name" value="AMINO-ACID AMINOTRANSFERASE"/>
    <property type="match status" value="1"/>
</dbReference>
<evidence type="ECO:0000313" key="12">
    <source>
        <dbReference type="EMBL" id="SFU71279.1"/>
    </source>
</evidence>